<dbReference type="InterPro" id="IPR010605">
    <property type="entry name" value="DUF1191"/>
</dbReference>
<dbReference type="PANTHER" id="PTHR33512">
    <property type="entry name" value="PROTEIN, PUTATIVE (DUF1191)-RELATED"/>
    <property type="match status" value="1"/>
</dbReference>
<evidence type="ECO:0000256" key="2">
    <source>
        <dbReference type="SAM" id="SignalP"/>
    </source>
</evidence>
<dbReference type="Gramene" id="Aco010735.1.mrna1">
    <property type="protein sequence ID" value="Aco010735.1.mrna1.cds1"/>
    <property type="gene ID" value="Aco010735.1.path1"/>
</dbReference>
<evidence type="ECO:0000256" key="1">
    <source>
        <dbReference type="SAM" id="Phobius"/>
    </source>
</evidence>
<keyword evidence="1" id="KW-0812">Transmembrane</keyword>
<dbReference type="Pfam" id="PF06697">
    <property type="entry name" value="DUF1191"/>
    <property type="match status" value="1"/>
</dbReference>
<dbReference type="AlphaFoldDB" id="A0A6P5FWB1"/>
<reference evidence="3" key="1">
    <citation type="journal article" date="2015" name="Nat. Genet.">
        <title>The pineapple genome and the evolution of CAM photosynthesis.</title>
        <authorList>
            <person name="Ming R."/>
            <person name="VanBuren R."/>
            <person name="Wai C.M."/>
            <person name="Tang H."/>
            <person name="Schatz M.C."/>
            <person name="Bowers J.E."/>
            <person name="Lyons E."/>
            <person name="Wang M.L."/>
            <person name="Chen J."/>
            <person name="Biggers E."/>
            <person name="Zhang J."/>
            <person name="Huang L."/>
            <person name="Zhang L."/>
            <person name="Miao W."/>
            <person name="Zhang J."/>
            <person name="Ye Z."/>
            <person name="Miao C."/>
            <person name="Lin Z."/>
            <person name="Wang H."/>
            <person name="Zhou H."/>
            <person name="Yim W.C."/>
            <person name="Priest H.D."/>
            <person name="Zheng C."/>
            <person name="Woodhouse M."/>
            <person name="Edger P.P."/>
            <person name="Guyot R."/>
            <person name="Guo H.B."/>
            <person name="Guo H."/>
            <person name="Zheng G."/>
            <person name="Singh R."/>
            <person name="Sharma A."/>
            <person name="Min X."/>
            <person name="Zheng Y."/>
            <person name="Lee H."/>
            <person name="Gurtowski J."/>
            <person name="Sedlazeck F.J."/>
            <person name="Harkess A."/>
            <person name="McKain M.R."/>
            <person name="Liao Z."/>
            <person name="Fang J."/>
            <person name="Liu J."/>
            <person name="Zhang X."/>
            <person name="Zhang Q."/>
            <person name="Hu W."/>
            <person name="Qin Y."/>
            <person name="Wang K."/>
            <person name="Chen L.Y."/>
            <person name="Shirley N."/>
            <person name="Lin Y.R."/>
            <person name="Liu L.Y."/>
            <person name="Hernandez A.G."/>
            <person name="Wright C.L."/>
            <person name="Bulone V."/>
            <person name="Tuskan G.A."/>
            <person name="Heath K."/>
            <person name="Zee F."/>
            <person name="Moore P.H."/>
            <person name="Sunkar R."/>
            <person name="Leebens-Mack J.H."/>
            <person name="Mockler T."/>
            <person name="Bennetzen J.L."/>
            <person name="Freeling M."/>
            <person name="Sankoff D."/>
            <person name="Paterson A.H."/>
            <person name="Zhu X."/>
            <person name="Yang X."/>
            <person name="Smith J.A."/>
            <person name="Cushman J.C."/>
            <person name="Paull R.E."/>
            <person name="Yu Q."/>
        </authorList>
    </citation>
    <scope>NUCLEOTIDE SEQUENCE [LARGE SCALE GENOMIC DNA]</scope>
    <source>
        <strain evidence="3">cv. F153</strain>
    </source>
</reference>
<evidence type="ECO:0000313" key="4">
    <source>
        <dbReference type="RefSeq" id="XP_020097315.1"/>
    </source>
</evidence>
<evidence type="ECO:0000313" key="3">
    <source>
        <dbReference type="Proteomes" id="UP000515123"/>
    </source>
</evidence>
<name>A0A6P5FWB1_ANACO</name>
<proteinExistence type="predicted"/>
<protein>
    <submittedName>
        <fullName evidence="4">Uncharacterized protein LOC109716344</fullName>
    </submittedName>
</protein>
<feature type="chain" id="PRO_5028319668" evidence="2">
    <location>
        <begin position="26"/>
        <end position="309"/>
    </location>
</feature>
<dbReference type="Proteomes" id="UP000515123">
    <property type="component" value="Linkage group 10"/>
</dbReference>
<feature type="transmembrane region" description="Helical" evidence="1">
    <location>
        <begin position="228"/>
        <end position="253"/>
    </location>
</feature>
<sequence>MNQPNQTWYILSILFFFFFFLLSFAQTAHRNASFDSLDSVIRDHAFETILTRRSGQLYQVPLPSNLSGIEASTVRLRGSYLWSSGANSTSFHIPPRTSAVPFAKRLVLVFENFGNFSASYFSVPLNHTLATLVLGLLAYDASNLTSGATTELKFEVLGDSISITFHEFKLPERMNNVTAKCASFGPNRSVRIHDLASENTCTATSTGHFAIVVSSDIRRPEGRERGGVVLVIACGVGAVGLVLVGLVGILGLVKLRRDKKREREIEEGGEGLGVVWVRRSKMPCATMVRTQAIIEDSISVSTTLRNPYG</sequence>
<dbReference type="PANTHER" id="PTHR33512:SF33">
    <property type="entry name" value="OS06G0158800 PROTEIN"/>
    <property type="match status" value="1"/>
</dbReference>
<keyword evidence="1" id="KW-1133">Transmembrane helix</keyword>
<organism evidence="3 4">
    <name type="scientific">Ananas comosus</name>
    <name type="common">Pineapple</name>
    <name type="synonym">Ananas ananas</name>
    <dbReference type="NCBI Taxonomy" id="4615"/>
    <lineage>
        <taxon>Eukaryota</taxon>
        <taxon>Viridiplantae</taxon>
        <taxon>Streptophyta</taxon>
        <taxon>Embryophyta</taxon>
        <taxon>Tracheophyta</taxon>
        <taxon>Spermatophyta</taxon>
        <taxon>Magnoliopsida</taxon>
        <taxon>Liliopsida</taxon>
        <taxon>Poales</taxon>
        <taxon>Bromeliaceae</taxon>
        <taxon>Bromelioideae</taxon>
        <taxon>Ananas</taxon>
    </lineage>
</organism>
<reference evidence="4" key="2">
    <citation type="submission" date="2025-08" db="UniProtKB">
        <authorList>
            <consortium name="RefSeq"/>
        </authorList>
    </citation>
    <scope>IDENTIFICATION</scope>
    <source>
        <tissue evidence="4">Leaf</tissue>
    </source>
</reference>
<accession>A0A6P5FWB1</accession>
<gene>
    <name evidence="4" type="primary">LOC109716344</name>
</gene>
<dbReference type="OrthoDB" id="768690at2759"/>
<feature type="signal peptide" evidence="2">
    <location>
        <begin position="1"/>
        <end position="25"/>
    </location>
</feature>
<keyword evidence="3" id="KW-1185">Reference proteome</keyword>
<dbReference type="RefSeq" id="XP_020097315.1">
    <property type="nucleotide sequence ID" value="XM_020241726.1"/>
</dbReference>
<dbReference type="GeneID" id="109716344"/>
<keyword evidence="1" id="KW-0472">Membrane</keyword>
<keyword evidence="2" id="KW-0732">Signal</keyword>
<dbReference type="GO" id="GO:0016020">
    <property type="term" value="C:membrane"/>
    <property type="evidence" value="ECO:0007669"/>
    <property type="project" value="TreeGrafter"/>
</dbReference>